<proteinExistence type="predicted"/>
<comment type="caution">
    <text evidence="1">The sequence shown here is derived from an EMBL/GenBank/DDBJ whole genome shotgun (WGS) entry which is preliminary data.</text>
</comment>
<dbReference type="EMBL" id="JFAX01000021">
    <property type="protein sequence ID" value="EXI65539.1"/>
    <property type="molecule type" value="Genomic_DNA"/>
</dbReference>
<evidence type="ECO:0000313" key="2">
    <source>
        <dbReference type="Proteomes" id="UP000020218"/>
    </source>
</evidence>
<gene>
    <name evidence="1" type="ORF">AW08_03059</name>
</gene>
<evidence type="ECO:0000313" key="1">
    <source>
        <dbReference type="EMBL" id="EXI65539.1"/>
    </source>
</evidence>
<protein>
    <submittedName>
        <fullName evidence="1">Uncharacterized protein</fullName>
    </submittedName>
</protein>
<reference evidence="1" key="1">
    <citation type="submission" date="2014-02" db="EMBL/GenBank/DDBJ databases">
        <title>Expanding our view of genomic diversity in Candidatus Accumulibacter clades.</title>
        <authorList>
            <person name="Skennerton C.T."/>
            <person name="Barr J.J."/>
            <person name="Slater F.R."/>
            <person name="Bond P.L."/>
            <person name="Tyson G.W."/>
        </authorList>
    </citation>
    <scope>NUCLEOTIDE SEQUENCE [LARGE SCALE GENOMIC DNA]</scope>
</reference>
<keyword evidence="2" id="KW-1185">Reference proteome</keyword>
<organism evidence="1 2">
    <name type="scientific">Candidatus Accumulibacter adjunctus</name>
    <dbReference type="NCBI Taxonomy" id="1454001"/>
    <lineage>
        <taxon>Bacteria</taxon>
        <taxon>Pseudomonadati</taxon>
        <taxon>Pseudomonadota</taxon>
        <taxon>Betaproteobacteria</taxon>
        <taxon>Candidatus Accumulibacter</taxon>
    </lineage>
</organism>
<sequence>MQTALRLEVAAEVVVPFGKIRLQRQGPLVRTLGIPQAVELHQGIAEVAMGQREVGTQFRCPPVADHRIFVSPLRQEGIAEVVVGFGEVVPGSDCAPLAAFGFRQFTKIGKNQPEVAEDLCVLWQQSGRAPHHRQCLRIAALRLQQGAEDFPAETSLRMLLRQAACGHFSRGIFAALVEIDRRSDGWGSRPIQRLRSVRALRGSARSARSAGRARCALPLAAGDRSGRQLQSKLLDFAAVQSMLLSERKDRACLGYPPAAAQRVDVTQPVLARLRVCCQRSDQVWQRRRWLRTFDQQRAESMVGGCMVRSCLQDGTIEFFGFTHPFRLLTLTRLRQRLRQRLVEADGRRRCASQFSWQVVHPRQPPSARRRKPR</sequence>
<accession>A0A011PH22</accession>
<name>A0A011PH22_9PROT</name>
<dbReference type="AlphaFoldDB" id="A0A011PH22"/>
<dbReference type="Proteomes" id="UP000020218">
    <property type="component" value="Unassembled WGS sequence"/>
</dbReference>